<dbReference type="Gene3D" id="1.20.1280.140">
    <property type="match status" value="1"/>
</dbReference>
<comment type="subcellular location">
    <subcellularLocation>
        <location evidence="1">Secreted</location>
        <location evidence="1">Cell wall</location>
    </subcellularLocation>
</comment>
<keyword evidence="9" id="KW-1133">Transmembrane helix</keyword>
<reference evidence="11" key="1">
    <citation type="journal article" date="2020" name="Stud. Mycol.">
        <title>101 Dothideomycetes genomes: a test case for predicting lifestyles and emergence of pathogens.</title>
        <authorList>
            <person name="Haridas S."/>
            <person name="Albert R."/>
            <person name="Binder M."/>
            <person name="Bloem J."/>
            <person name="Labutti K."/>
            <person name="Salamov A."/>
            <person name="Andreopoulos B."/>
            <person name="Baker S."/>
            <person name="Barry K."/>
            <person name="Bills G."/>
            <person name="Bluhm B."/>
            <person name="Cannon C."/>
            <person name="Castanera R."/>
            <person name="Culley D."/>
            <person name="Daum C."/>
            <person name="Ezra D."/>
            <person name="Gonzalez J."/>
            <person name="Henrissat B."/>
            <person name="Kuo A."/>
            <person name="Liang C."/>
            <person name="Lipzen A."/>
            <person name="Lutzoni F."/>
            <person name="Magnuson J."/>
            <person name="Mondo S."/>
            <person name="Nolan M."/>
            <person name="Ohm R."/>
            <person name="Pangilinan J."/>
            <person name="Park H.-J."/>
            <person name="Ramirez L."/>
            <person name="Alfaro M."/>
            <person name="Sun H."/>
            <person name="Tritt A."/>
            <person name="Yoshinaga Y."/>
            <person name="Zwiers L.-H."/>
            <person name="Turgeon B."/>
            <person name="Goodwin S."/>
            <person name="Spatafora J."/>
            <person name="Crous P."/>
            <person name="Grigoriev I."/>
        </authorList>
    </citation>
    <scope>NUCLEOTIDE SEQUENCE</scope>
    <source>
        <strain evidence="11">CBS 130266</strain>
    </source>
</reference>
<gene>
    <name evidence="11" type="ORF">EJ08DRAFT_653483</name>
</gene>
<dbReference type="PANTHER" id="PTHR38123">
    <property type="entry name" value="CELL WALL SERINE-THREONINE-RICH GALACTOMANNOPROTEIN MP1 (AFU_ORTHOLOGUE AFUA_4G03240)"/>
    <property type="match status" value="1"/>
</dbReference>
<sequence length="266" mass="25164">MKFTLPILAIALGASATLVERDGASIQKVLSDISSKTDALDTIVKGFSGDAKALIAASDDLISSIKSGISTVTASAVLPIADAANIAQNTIGLNTSAAAVISDLISKKDALVSAGQGGTVLKSLQDQRAVSKSLAEAITSKVPTALQATAAELSSGIDASFARGIAAFEGTGGSGGSSSPSATATSASSAPSSSSPSASATGGHTGGGHSSSAGPTSAGPTSAAPTSAAPSKSGASSGTPATFTGAAAAFATPLGALAAVAVILAF</sequence>
<evidence type="ECO:0000256" key="9">
    <source>
        <dbReference type="SAM" id="Phobius"/>
    </source>
</evidence>
<evidence type="ECO:0000256" key="2">
    <source>
        <dbReference type="ARBA" id="ARBA00022512"/>
    </source>
</evidence>
<dbReference type="GO" id="GO:0009277">
    <property type="term" value="C:fungal-type cell wall"/>
    <property type="evidence" value="ECO:0007669"/>
    <property type="project" value="UniProtKB-ARBA"/>
</dbReference>
<dbReference type="FunFam" id="1.20.1280.140:FF:000001">
    <property type="entry name" value="Cell wall serine-threonine-rich galactomannoprotein Mp1"/>
    <property type="match status" value="1"/>
</dbReference>
<dbReference type="Pfam" id="PF12296">
    <property type="entry name" value="HsbA"/>
    <property type="match status" value="1"/>
</dbReference>
<protein>
    <recommendedName>
        <fullName evidence="7">Cell wall mannoprotein 1</fullName>
    </recommendedName>
</protein>
<accession>A0A9P4NH18</accession>
<dbReference type="GO" id="GO:0005576">
    <property type="term" value="C:extracellular region"/>
    <property type="evidence" value="ECO:0007669"/>
    <property type="project" value="TreeGrafter"/>
</dbReference>
<evidence type="ECO:0000313" key="12">
    <source>
        <dbReference type="Proteomes" id="UP000800235"/>
    </source>
</evidence>
<dbReference type="InterPro" id="IPR021054">
    <property type="entry name" value="Cell_wall_mannoprotein_1"/>
</dbReference>
<evidence type="ECO:0000256" key="8">
    <source>
        <dbReference type="SAM" id="MobiDB-lite"/>
    </source>
</evidence>
<dbReference type="GO" id="GO:0008289">
    <property type="term" value="F:lipid binding"/>
    <property type="evidence" value="ECO:0007669"/>
    <property type="project" value="UniProtKB-KW"/>
</dbReference>
<feature type="compositionally biased region" description="Low complexity" evidence="8">
    <location>
        <begin position="177"/>
        <end position="202"/>
    </location>
</feature>
<evidence type="ECO:0000313" key="11">
    <source>
        <dbReference type="EMBL" id="KAF2421248.1"/>
    </source>
</evidence>
<evidence type="ECO:0000256" key="5">
    <source>
        <dbReference type="ARBA" id="ARBA00023121"/>
    </source>
</evidence>
<keyword evidence="9" id="KW-0472">Membrane</keyword>
<dbReference type="EMBL" id="MU007099">
    <property type="protein sequence ID" value="KAF2421248.1"/>
    <property type="molecule type" value="Genomic_DNA"/>
</dbReference>
<evidence type="ECO:0000256" key="1">
    <source>
        <dbReference type="ARBA" id="ARBA00004191"/>
    </source>
</evidence>
<proteinExistence type="inferred from homology"/>
<organism evidence="11 12">
    <name type="scientific">Tothia fuscella</name>
    <dbReference type="NCBI Taxonomy" id="1048955"/>
    <lineage>
        <taxon>Eukaryota</taxon>
        <taxon>Fungi</taxon>
        <taxon>Dikarya</taxon>
        <taxon>Ascomycota</taxon>
        <taxon>Pezizomycotina</taxon>
        <taxon>Dothideomycetes</taxon>
        <taxon>Pleosporomycetidae</taxon>
        <taxon>Venturiales</taxon>
        <taxon>Cylindrosympodiaceae</taxon>
        <taxon>Tothia</taxon>
    </lineage>
</organism>
<keyword evidence="3" id="KW-0964">Secreted</keyword>
<keyword evidence="12" id="KW-1185">Reference proteome</keyword>
<comment type="similarity">
    <text evidence="6">Belongs to the cell wall mannoprotein 1 family.</text>
</comment>
<feature type="chain" id="PRO_5040497015" description="Cell wall mannoprotein 1" evidence="10">
    <location>
        <begin position="17"/>
        <end position="266"/>
    </location>
</feature>
<keyword evidence="5" id="KW-0446">Lipid-binding</keyword>
<name>A0A9P4NH18_9PEZI</name>
<keyword evidence="4 10" id="KW-0732">Signal</keyword>
<evidence type="ECO:0000256" key="4">
    <source>
        <dbReference type="ARBA" id="ARBA00022729"/>
    </source>
</evidence>
<evidence type="ECO:0000256" key="6">
    <source>
        <dbReference type="ARBA" id="ARBA00060953"/>
    </source>
</evidence>
<keyword evidence="2" id="KW-0134">Cell wall</keyword>
<evidence type="ECO:0000256" key="10">
    <source>
        <dbReference type="SAM" id="SignalP"/>
    </source>
</evidence>
<evidence type="ECO:0000256" key="3">
    <source>
        <dbReference type="ARBA" id="ARBA00022525"/>
    </source>
</evidence>
<evidence type="ECO:0000256" key="7">
    <source>
        <dbReference type="ARBA" id="ARBA00071527"/>
    </source>
</evidence>
<feature type="region of interest" description="Disordered" evidence="8">
    <location>
        <begin position="172"/>
        <end position="239"/>
    </location>
</feature>
<dbReference type="AlphaFoldDB" id="A0A9P4NH18"/>
<dbReference type="Proteomes" id="UP000800235">
    <property type="component" value="Unassembled WGS sequence"/>
</dbReference>
<dbReference type="PANTHER" id="PTHR38123:SF6">
    <property type="entry name" value="CELL WALL SERINE-THREONINE-RICH GALACTOMANNOPROTEIN MP1 (AFU_ORTHOLOGUE AFUA_4G03240)"/>
    <property type="match status" value="1"/>
</dbReference>
<feature type="signal peptide" evidence="10">
    <location>
        <begin position="1"/>
        <end position="16"/>
    </location>
</feature>
<keyword evidence="9" id="KW-0812">Transmembrane</keyword>
<dbReference type="OrthoDB" id="2422134at2759"/>
<comment type="caution">
    <text evidence="11">The sequence shown here is derived from an EMBL/GenBank/DDBJ whole genome shotgun (WGS) entry which is preliminary data.</text>
</comment>
<feature type="transmembrane region" description="Helical" evidence="9">
    <location>
        <begin position="243"/>
        <end position="265"/>
    </location>
</feature>
<feature type="compositionally biased region" description="Low complexity" evidence="8">
    <location>
        <begin position="210"/>
        <end position="239"/>
    </location>
</feature>